<feature type="transmembrane region" description="Helical" evidence="1">
    <location>
        <begin position="44"/>
        <end position="64"/>
    </location>
</feature>
<dbReference type="PANTHER" id="PTHR22753">
    <property type="entry name" value="TRANSMEMBRANE PROTEIN 68"/>
    <property type="match status" value="1"/>
</dbReference>
<dbReference type="GO" id="GO:0016020">
    <property type="term" value="C:membrane"/>
    <property type="evidence" value="ECO:0007669"/>
    <property type="project" value="TreeGrafter"/>
</dbReference>
<organism evidence="2 3">
    <name type="scientific">Megaselia scalaris</name>
    <name type="common">Humpbacked fly</name>
    <name type="synonym">Phora scalaris</name>
    <dbReference type="NCBI Taxonomy" id="36166"/>
    <lineage>
        <taxon>Eukaryota</taxon>
        <taxon>Metazoa</taxon>
        <taxon>Ecdysozoa</taxon>
        <taxon>Arthropoda</taxon>
        <taxon>Hexapoda</taxon>
        <taxon>Insecta</taxon>
        <taxon>Pterygota</taxon>
        <taxon>Neoptera</taxon>
        <taxon>Endopterygota</taxon>
        <taxon>Diptera</taxon>
        <taxon>Brachycera</taxon>
        <taxon>Muscomorpha</taxon>
        <taxon>Platypezoidea</taxon>
        <taxon>Phoridae</taxon>
        <taxon>Megaseliini</taxon>
        <taxon>Megaselia</taxon>
    </lineage>
</organism>
<dbReference type="AlphaFoldDB" id="T1GZ04"/>
<accession>T1GZ04</accession>
<dbReference type="Proteomes" id="UP000015102">
    <property type="component" value="Unassembled WGS sequence"/>
</dbReference>
<dbReference type="CDD" id="cd07987">
    <property type="entry name" value="LPLAT_MGAT-like"/>
    <property type="match status" value="1"/>
</dbReference>
<proteinExistence type="predicted"/>
<evidence type="ECO:0000313" key="3">
    <source>
        <dbReference type="Proteomes" id="UP000015102"/>
    </source>
</evidence>
<dbReference type="STRING" id="36166.T1GZ04"/>
<evidence type="ECO:0008006" key="4">
    <source>
        <dbReference type="Google" id="ProtNLM"/>
    </source>
</evidence>
<keyword evidence="1" id="KW-0812">Transmembrane</keyword>
<keyword evidence="1" id="KW-0472">Membrane</keyword>
<dbReference type="HOGENOM" id="CLU_056812_1_1_1"/>
<protein>
    <recommendedName>
        <fullName evidence="4">Phospholipid/glycerol acyltransferase domain-containing protein</fullName>
    </recommendedName>
</protein>
<reference evidence="3" key="1">
    <citation type="submission" date="2013-02" db="EMBL/GenBank/DDBJ databases">
        <authorList>
            <person name="Hughes D."/>
        </authorList>
    </citation>
    <scope>NUCLEOTIDE SEQUENCE</scope>
    <source>
        <strain>Durham</strain>
        <strain evidence="3">NC isolate 2 -- Noor lab</strain>
    </source>
</reference>
<name>T1GZ04_MEGSC</name>
<reference evidence="2" key="2">
    <citation type="submission" date="2015-06" db="UniProtKB">
        <authorList>
            <consortium name="EnsemblMetazoa"/>
        </authorList>
    </citation>
    <scope>IDENTIFICATION</scope>
</reference>
<dbReference type="OMA" id="RNEFTIW"/>
<dbReference type="EMBL" id="CAQQ02179113">
    <property type="status" value="NOT_ANNOTATED_CDS"/>
    <property type="molecule type" value="Genomic_DNA"/>
</dbReference>
<sequence length="224" mass="25874">IFGVKNAENKAQQWVAKFYITYGRIWHGYEISGLQSVLSLEKPVLFIFFHGAIGIDLAFFVFNLMSKHKNTVQNCIRGSKEECLRYLKAGHSLIIAPGGSYEAMFGDNFYNIMWRNRVGFAKLAKEAEVEIVPVFTENIQEAFRPIPIFQKLLLRFYLKTRIPFMPMFGGLPVKLISHVGKPIKFTNEQSPEDIRKNVEESLKNLIKQNQRVPGSFLRALWERL</sequence>
<evidence type="ECO:0000313" key="2">
    <source>
        <dbReference type="EnsemblMetazoa" id="MESCA009093-PA"/>
    </source>
</evidence>
<keyword evidence="1" id="KW-1133">Transmembrane helix</keyword>
<dbReference type="EnsemblMetazoa" id="MESCA009093-RA">
    <property type="protein sequence ID" value="MESCA009093-PA"/>
    <property type="gene ID" value="MESCA009093"/>
</dbReference>
<keyword evidence="3" id="KW-1185">Reference proteome</keyword>
<dbReference type="PANTHER" id="PTHR22753:SF14">
    <property type="entry name" value="MONOACYLGLYCEROL_DIACYLGLYCEROL O-ACYLTRANSFERASE"/>
    <property type="match status" value="1"/>
</dbReference>
<evidence type="ECO:0000256" key="1">
    <source>
        <dbReference type="SAM" id="Phobius"/>
    </source>
</evidence>